<keyword evidence="1" id="KW-0812">Transmembrane</keyword>
<dbReference type="RefSeq" id="WP_242944233.1">
    <property type="nucleotide sequence ID" value="NZ_FQZS01000024.1"/>
</dbReference>
<sequence>MAMLLCAIPILWAAVTDFRKRIIPDWTWIAILLIGGVSAFMLPYPTLLERIAGFLLPGLCLFLLAMKYGGVGGGDIKLTAAMGFCFGLYGFAAILFFALVPACIYAKVTKQKSVPLAVFLGIGFFTYAGVLFIYGLICC</sequence>
<reference evidence="3 4" key="1">
    <citation type="submission" date="2016-11" db="EMBL/GenBank/DDBJ databases">
        <authorList>
            <person name="Jaros S."/>
            <person name="Januszkiewicz K."/>
            <person name="Wedrychowicz H."/>
        </authorList>
    </citation>
    <scope>NUCLEOTIDE SEQUENCE [LARGE SCALE GENOMIC DNA]</scope>
    <source>
        <strain evidence="3 4">DSM 19022</strain>
    </source>
</reference>
<proteinExistence type="predicted"/>
<feature type="transmembrane region" description="Helical" evidence="1">
    <location>
        <begin position="51"/>
        <end position="69"/>
    </location>
</feature>
<dbReference type="STRING" id="1122184.SAMN02745176_02962"/>
<feature type="transmembrane region" description="Helical" evidence="1">
    <location>
        <begin position="116"/>
        <end position="137"/>
    </location>
</feature>
<organism evidence="3 4">
    <name type="scientific">Lutispora thermophila DSM 19022</name>
    <dbReference type="NCBI Taxonomy" id="1122184"/>
    <lineage>
        <taxon>Bacteria</taxon>
        <taxon>Bacillati</taxon>
        <taxon>Bacillota</taxon>
        <taxon>Clostridia</taxon>
        <taxon>Lutisporales</taxon>
        <taxon>Lutisporaceae</taxon>
        <taxon>Lutispora</taxon>
    </lineage>
</organism>
<dbReference type="GO" id="GO:0032259">
    <property type="term" value="P:methylation"/>
    <property type="evidence" value="ECO:0007669"/>
    <property type="project" value="UniProtKB-KW"/>
</dbReference>
<evidence type="ECO:0000259" key="2">
    <source>
        <dbReference type="Pfam" id="PF01478"/>
    </source>
</evidence>
<keyword evidence="1" id="KW-1133">Transmembrane helix</keyword>
<dbReference type="GO" id="GO:0016020">
    <property type="term" value="C:membrane"/>
    <property type="evidence" value="ECO:0007669"/>
    <property type="project" value="InterPro"/>
</dbReference>
<protein>
    <submittedName>
        <fullName evidence="3">Leader peptidase (Prepilin peptidase) / N-methyltransferase</fullName>
    </submittedName>
</protein>
<evidence type="ECO:0000256" key="1">
    <source>
        <dbReference type="SAM" id="Phobius"/>
    </source>
</evidence>
<dbReference type="GO" id="GO:0004190">
    <property type="term" value="F:aspartic-type endopeptidase activity"/>
    <property type="evidence" value="ECO:0007669"/>
    <property type="project" value="InterPro"/>
</dbReference>
<dbReference type="InterPro" id="IPR000045">
    <property type="entry name" value="Prepilin_IV_endopep_pep"/>
</dbReference>
<dbReference type="GO" id="GO:0008168">
    <property type="term" value="F:methyltransferase activity"/>
    <property type="evidence" value="ECO:0007669"/>
    <property type="project" value="UniProtKB-KW"/>
</dbReference>
<evidence type="ECO:0000313" key="3">
    <source>
        <dbReference type="EMBL" id="SHJ26404.1"/>
    </source>
</evidence>
<dbReference type="Proteomes" id="UP000184442">
    <property type="component" value="Unassembled WGS sequence"/>
</dbReference>
<accession>A0A1M6HWD4</accession>
<gene>
    <name evidence="3" type="ORF">SAMN02745176_02962</name>
</gene>
<feature type="transmembrane region" description="Helical" evidence="1">
    <location>
        <begin position="26"/>
        <end position="44"/>
    </location>
</feature>
<dbReference type="AlphaFoldDB" id="A0A1M6HWD4"/>
<keyword evidence="3" id="KW-0808">Transferase</keyword>
<keyword evidence="1" id="KW-0472">Membrane</keyword>
<keyword evidence="3" id="KW-0489">Methyltransferase</keyword>
<feature type="transmembrane region" description="Helical" evidence="1">
    <location>
        <begin position="81"/>
        <end position="104"/>
    </location>
</feature>
<dbReference type="Gene3D" id="1.20.120.1220">
    <property type="match status" value="1"/>
</dbReference>
<evidence type="ECO:0000313" key="4">
    <source>
        <dbReference type="Proteomes" id="UP000184442"/>
    </source>
</evidence>
<dbReference type="EMBL" id="FQZS01000024">
    <property type="protein sequence ID" value="SHJ26404.1"/>
    <property type="molecule type" value="Genomic_DNA"/>
</dbReference>
<dbReference type="Pfam" id="PF01478">
    <property type="entry name" value="Peptidase_A24"/>
    <property type="match status" value="1"/>
</dbReference>
<keyword evidence="4" id="KW-1185">Reference proteome</keyword>
<name>A0A1M6HWD4_9FIRM</name>
<feature type="domain" description="Prepilin type IV endopeptidase peptidase" evidence="2">
    <location>
        <begin position="5"/>
        <end position="106"/>
    </location>
</feature>